<accession>A0A811KBF1</accession>
<feature type="coiled-coil region" evidence="1">
    <location>
        <begin position="146"/>
        <end position="173"/>
    </location>
</feature>
<dbReference type="Proteomes" id="UP000783686">
    <property type="component" value="Unassembled WGS sequence"/>
</dbReference>
<feature type="region of interest" description="Disordered" evidence="2">
    <location>
        <begin position="75"/>
        <end position="101"/>
    </location>
</feature>
<dbReference type="EMBL" id="CAJFDH010000002">
    <property type="protein sequence ID" value="CAD5213113.1"/>
    <property type="molecule type" value="Genomic_DNA"/>
</dbReference>
<keyword evidence="4" id="KW-1185">Reference proteome</keyword>
<evidence type="ECO:0000313" key="4">
    <source>
        <dbReference type="Proteomes" id="UP000614601"/>
    </source>
</evidence>
<reference evidence="3" key="1">
    <citation type="submission" date="2020-09" db="EMBL/GenBank/DDBJ databases">
        <authorList>
            <person name="Kikuchi T."/>
        </authorList>
    </citation>
    <scope>NUCLEOTIDE SEQUENCE</scope>
    <source>
        <strain evidence="3">SH1</strain>
    </source>
</reference>
<protein>
    <submittedName>
        <fullName evidence="3">Uncharacterized protein</fullName>
    </submittedName>
</protein>
<evidence type="ECO:0000256" key="1">
    <source>
        <dbReference type="SAM" id="Coils"/>
    </source>
</evidence>
<dbReference type="EMBL" id="CAJFCW020000002">
    <property type="protein sequence ID" value="CAG9099163.1"/>
    <property type="molecule type" value="Genomic_DNA"/>
</dbReference>
<evidence type="ECO:0000313" key="3">
    <source>
        <dbReference type="EMBL" id="CAD5213113.1"/>
    </source>
</evidence>
<sequence>MGVTAANMEQHFAGWLSKTEEERAQPSGTVTRRERYVLGRPKPVQPESVIGSTDARCQSKKVVKANAVQLQSEGIVRLSGSHREPQNPPRNVQSHRRAQNPPRVAQLNEASGQATQRSGSHREAQNLQNVALLNQIAYQRASVLQLSLKAKKAIELSNKIQNLSEEADGKEQILETIATLRTVLSDIEKMRYLAMEMGEEVANMVDKLNLKGEPDASLSKRLQETSPPEPALNVSNASSDYSLVDYPEDDISEDAMEF</sequence>
<gene>
    <name evidence="3" type="ORF">BOKJ2_LOCUS4914</name>
</gene>
<proteinExistence type="predicted"/>
<evidence type="ECO:0000256" key="2">
    <source>
        <dbReference type="SAM" id="MobiDB-lite"/>
    </source>
</evidence>
<feature type="region of interest" description="Disordered" evidence="2">
    <location>
        <begin position="216"/>
        <end position="258"/>
    </location>
</feature>
<name>A0A811KBF1_9BILA</name>
<comment type="caution">
    <text evidence="3">The sequence shown here is derived from an EMBL/GenBank/DDBJ whole genome shotgun (WGS) entry which is preliminary data.</text>
</comment>
<keyword evidence="1" id="KW-0175">Coiled coil</keyword>
<organism evidence="3 4">
    <name type="scientific">Bursaphelenchus okinawaensis</name>
    <dbReference type="NCBI Taxonomy" id="465554"/>
    <lineage>
        <taxon>Eukaryota</taxon>
        <taxon>Metazoa</taxon>
        <taxon>Ecdysozoa</taxon>
        <taxon>Nematoda</taxon>
        <taxon>Chromadorea</taxon>
        <taxon>Rhabditida</taxon>
        <taxon>Tylenchina</taxon>
        <taxon>Tylenchomorpha</taxon>
        <taxon>Aphelenchoidea</taxon>
        <taxon>Aphelenchoididae</taxon>
        <taxon>Bursaphelenchus</taxon>
    </lineage>
</organism>
<dbReference type="Proteomes" id="UP000614601">
    <property type="component" value="Unassembled WGS sequence"/>
</dbReference>
<feature type="region of interest" description="Disordered" evidence="2">
    <location>
        <begin position="14"/>
        <end position="53"/>
    </location>
</feature>
<dbReference type="AlphaFoldDB" id="A0A811KBF1"/>
<feature type="compositionally biased region" description="Acidic residues" evidence="2">
    <location>
        <begin position="246"/>
        <end position="258"/>
    </location>
</feature>